<evidence type="ECO:0000313" key="1">
    <source>
        <dbReference type="EMBL" id="QQR92171.1"/>
    </source>
</evidence>
<dbReference type="AlphaFoldDB" id="A0A7T9DJ51"/>
<proteinExistence type="predicted"/>
<dbReference type="Proteomes" id="UP000596004">
    <property type="component" value="Chromosome"/>
</dbReference>
<accession>A0A7T9DJ51</accession>
<sequence length="171" mass="19667">MGKIIRGKFGNGKKSPVKKIASSKRETPVLRFDFRFNAFLRDRAARTHLWTHRVEKYGLRADTGFHARLLYELEPKMIDDAVGALQSLPPRLFRWEKLSEDQRFACVVGANVIHSVSIPDFVRRLNNYQRGVMMIIDAIRKDGELAVLRNTRLCQRAERIMRNAAGSDVNV</sequence>
<name>A0A7T9DJ51_9ARCH</name>
<dbReference type="EMBL" id="CP064981">
    <property type="protein sequence ID" value="QQR92171.1"/>
    <property type="molecule type" value="Genomic_DNA"/>
</dbReference>
<organism evidence="1">
    <name type="scientific">Candidatus Iainarchaeum sp</name>
    <dbReference type="NCBI Taxonomy" id="3101447"/>
    <lineage>
        <taxon>Archaea</taxon>
        <taxon>Candidatus Iainarchaeota</taxon>
        <taxon>Candidatus Iainarchaeia</taxon>
        <taxon>Candidatus Iainarchaeales</taxon>
        <taxon>Candidatus Iainarchaeaceae</taxon>
        <taxon>Candidatus Iainarchaeum</taxon>
    </lineage>
</organism>
<protein>
    <submittedName>
        <fullName evidence="1">Uncharacterized protein</fullName>
    </submittedName>
</protein>
<gene>
    <name evidence="1" type="ORF">IPJ89_03345</name>
</gene>
<reference evidence="1" key="1">
    <citation type="submission" date="2020-11" db="EMBL/GenBank/DDBJ databases">
        <title>Connecting structure to function with the recovery of over 1000 high-quality activated sludge metagenome-assembled genomes encoding full-length rRNA genes using long-read sequencing.</title>
        <authorList>
            <person name="Singleton C.M."/>
            <person name="Petriglieri F."/>
            <person name="Kristensen J.M."/>
            <person name="Kirkegaard R.H."/>
            <person name="Michaelsen T.Y."/>
            <person name="Andersen M.H."/>
            <person name="Karst S.M."/>
            <person name="Dueholm M.S."/>
            <person name="Nielsen P.H."/>
            <person name="Albertsen M."/>
        </authorList>
    </citation>
    <scope>NUCLEOTIDE SEQUENCE</scope>
    <source>
        <strain evidence="1">Fred_18-Q3-R57-64_BAT3C.431</strain>
    </source>
</reference>